<gene>
    <name evidence="1" type="ORF">Dsi01nite_006900</name>
</gene>
<evidence type="ECO:0000313" key="1">
    <source>
        <dbReference type="EMBL" id="GIG42649.1"/>
    </source>
</evidence>
<accession>A0A919PFI7</accession>
<dbReference type="AlphaFoldDB" id="A0A919PFI7"/>
<proteinExistence type="predicted"/>
<evidence type="ECO:0000313" key="2">
    <source>
        <dbReference type="Proteomes" id="UP000660611"/>
    </source>
</evidence>
<dbReference type="EMBL" id="BONQ01000015">
    <property type="protein sequence ID" value="GIG42649.1"/>
    <property type="molecule type" value="Genomic_DNA"/>
</dbReference>
<sequence>MSSVPDRATGGHELPDVTEMPLAQLAMNEDTVLGNALRRYHLEALRPPENLSAFGSFAE</sequence>
<evidence type="ECO:0008006" key="3">
    <source>
        <dbReference type="Google" id="ProtNLM"/>
    </source>
</evidence>
<dbReference type="RefSeq" id="WP_203844530.1">
    <property type="nucleotide sequence ID" value="NZ_BAAAVW010000002.1"/>
</dbReference>
<protein>
    <recommendedName>
        <fullName evidence="3">FXSXX-COOH protein</fullName>
    </recommendedName>
</protein>
<organism evidence="1 2">
    <name type="scientific">Dactylosporangium siamense</name>
    <dbReference type="NCBI Taxonomy" id="685454"/>
    <lineage>
        <taxon>Bacteria</taxon>
        <taxon>Bacillati</taxon>
        <taxon>Actinomycetota</taxon>
        <taxon>Actinomycetes</taxon>
        <taxon>Micromonosporales</taxon>
        <taxon>Micromonosporaceae</taxon>
        <taxon>Dactylosporangium</taxon>
    </lineage>
</organism>
<name>A0A919PFI7_9ACTN</name>
<reference evidence="1" key="1">
    <citation type="submission" date="2021-01" db="EMBL/GenBank/DDBJ databases">
        <title>Whole genome shotgun sequence of Dactylosporangium siamense NBRC 106093.</title>
        <authorList>
            <person name="Komaki H."/>
            <person name="Tamura T."/>
        </authorList>
    </citation>
    <scope>NUCLEOTIDE SEQUENCE</scope>
    <source>
        <strain evidence="1">NBRC 106093</strain>
    </source>
</reference>
<comment type="caution">
    <text evidence="1">The sequence shown here is derived from an EMBL/GenBank/DDBJ whole genome shotgun (WGS) entry which is preliminary data.</text>
</comment>
<dbReference type="Proteomes" id="UP000660611">
    <property type="component" value="Unassembled WGS sequence"/>
</dbReference>
<keyword evidence="2" id="KW-1185">Reference proteome</keyword>